<name>A0A8J3X2B2_9ACTN</name>
<dbReference type="AlphaFoldDB" id="A0A8J3X2B2"/>
<dbReference type="EMBL" id="BOON01000034">
    <property type="protein sequence ID" value="GII24199.1"/>
    <property type="molecule type" value="Genomic_DNA"/>
</dbReference>
<dbReference type="Proteomes" id="UP000599074">
    <property type="component" value="Unassembled WGS sequence"/>
</dbReference>
<reference evidence="2" key="1">
    <citation type="submission" date="2021-01" db="EMBL/GenBank/DDBJ databases">
        <title>Whole genome shotgun sequence of Planosporangium mesophilum NBRC 109066.</title>
        <authorList>
            <person name="Komaki H."/>
            <person name="Tamura T."/>
        </authorList>
    </citation>
    <scope>NUCLEOTIDE SEQUENCE</scope>
    <source>
        <strain evidence="2">NBRC 109066</strain>
    </source>
</reference>
<dbReference type="RefSeq" id="WP_168116238.1">
    <property type="nucleotide sequence ID" value="NZ_BOON01000034.1"/>
</dbReference>
<keyword evidence="3" id="KW-1185">Reference proteome</keyword>
<evidence type="ECO:0000313" key="3">
    <source>
        <dbReference type="Proteomes" id="UP000599074"/>
    </source>
</evidence>
<evidence type="ECO:0000313" key="2">
    <source>
        <dbReference type="EMBL" id="GII24199.1"/>
    </source>
</evidence>
<proteinExistence type="predicted"/>
<comment type="caution">
    <text evidence="2">The sequence shown here is derived from an EMBL/GenBank/DDBJ whole genome shotgun (WGS) entry which is preliminary data.</text>
</comment>
<feature type="region of interest" description="Disordered" evidence="1">
    <location>
        <begin position="1"/>
        <end position="25"/>
    </location>
</feature>
<feature type="compositionally biased region" description="Basic and acidic residues" evidence="1">
    <location>
        <begin position="1"/>
        <end position="11"/>
    </location>
</feature>
<organism evidence="2 3">
    <name type="scientific">Planosporangium mesophilum</name>
    <dbReference type="NCBI Taxonomy" id="689768"/>
    <lineage>
        <taxon>Bacteria</taxon>
        <taxon>Bacillati</taxon>
        <taxon>Actinomycetota</taxon>
        <taxon>Actinomycetes</taxon>
        <taxon>Micromonosporales</taxon>
        <taxon>Micromonosporaceae</taxon>
        <taxon>Planosporangium</taxon>
    </lineage>
</organism>
<evidence type="ECO:0000256" key="1">
    <source>
        <dbReference type="SAM" id="MobiDB-lite"/>
    </source>
</evidence>
<accession>A0A8J3X2B2</accession>
<sequence>MSRVDRVRPVDPARPADPGGVAPDIGHVGYHFSWIDESERAEARARPGVSERLPDGV</sequence>
<protein>
    <submittedName>
        <fullName evidence="2">Uncharacterized protein</fullName>
    </submittedName>
</protein>
<gene>
    <name evidence="2" type="ORF">Pme01_37960</name>
</gene>